<evidence type="ECO:0000256" key="5">
    <source>
        <dbReference type="ARBA" id="ARBA00022573"/>
    </source>
</evidence>
<comment type="similarity">
    <text evidence="3 9">Belongs to the CobD/CbiB family.</text>
</comment>
<keyword evidence="6 9" id="KW-0812">Transmembrane</keyword>
<feature type="transmembrane region" description="Helical" evidence="9">
    <location>
        <begin position="119"/>
        <end position="137"/>
    </location>
</feature>
<dbReference type="GO" id="GO:0043757">
    <property type="term" value="F:adenosylcobinamide-phosphate synthase activity"/>
    <property type="evidence" value="ECO:0007669"/>
    <property type="project" value="UniProtKB-EC"/>
</dbReference>
<dbReference type="PANTHER" id="PTHR34308">
    <property type="entry name" value="COBALAMIN BIOSYNTHESIS PROTEIN CBIB"/>
    <property type="match status" value="1"/>
</dbReference>
<comment type="pathway">
    <text evidence="2 9">Cofactor biosynthesis; adenosylcobalamin biosynthesis.</text>
</comment>
<dbReference type="EMBL" id="JACHXO010000005">
    <property type="protein sequence ID" value="MBB3195822.1"/>
    <property type="molecule type" value="Genomic_DNA"/>
</dbReference>
<keyword evidence="7 9" id="KW-1133">Transmembrane helix</keyword>
<feature type="transmembrane region" description="Helical" evidence="9">
    <location>
        <begin position="88"/>
        <end position="113"/>
    </location>
</feature>
<evidence type="ECO:0000256" key="1">
    <source>
        <dbReference type="ARBA" id="ARBA00004651"/>
    </source>
</evidence>
<comment type="caution">
    <text evidence="10">The sequence shown here is derived from an EMBL/GenBank/DDBJ whole genome shotgun (WGS) entry which is preliminary data.</text>
</comment>
<dbReference type="HAMAP" id="MF_00024">
    <property type="entry name" value="CobD_CbiB"/>
    <property type="match status" value="1"/>
</dbReference>
<gene>
    <name evidence="9" type="primary">cobD</name>
    <name evidence="10" type="ORF">FHS28_003228</name>
</gene>
<proteinExistence type="inferred from homology"/>
<dbReference type="NCBIfam" id="TIGR00380">
    <property type="entry name" value="cobal_cbiB"/>
    <property type="match status" value="1"/>
</dbReference>
<sequence length="344" mass="37092">MTAPLLSWLPAVDALAALPAIPAMAAMGAMSAQPLLLPMAMLVALAVDRLWGEPPVTLHPVVAMGRYLGLWSGWLTRLAPRRALAAGTLAWMIGACGVVAIAVGLESLLWWAMPPWRGLGMALAFVVVLGLLLKPLLAWRMLREEVAAVETQLSQSLDQGRQQLSRLVSRDTTVLSATEVRETAIETLAENLNDSVVAPLFWFAIAGLPGAALYRFANTADAMWGYRDRWEWAGKWAARVDDVLSWVPARLTGLVLMAARPRLLGQLWREAGRTPSPNGGWPMGAMALRLNRRLTKPGHYQLNAEGAEVQTSDMATAQRLATQTLWGCVLVLGALAAALRGVGA</sequence>
<evidence type="ECO:0000313" key="10">
    <source>
        <dbReference type="EMBL" id="MBB3195822.1"/>
    </source>
</evidence>
<evidence type="ECO:0000256" key="4">
    <source>
        <dbReference type="ARBA" id="ARBA00022475"/>
    </source>
</evidence>
<evidence type="ECO:0000256" key="7">
    <source>
        <dbReference type="ARBA" id="ARBA00022989"/>
    </source>
</evidence>
<accession>A0ABR6GVW3</accession>
<name>A0ABR6GVW3_9BURK</name>
<comment type="caution">
    <text evidence="9">Lacks conserved residue(s) required for the propagation of feature annotation.</text>
</comment>
<dbReference type="RefSeq" id="WP_375140763.1">
    <property type="nucleotide sequence ID" value="NZ_JACHXO010000005.1"/>
</dbReference>
<keyword evidence="11" id="KW-1185">Reference proteome</keyword>
<organism evidence="10 11">
    <name type="scientific">Roseateles terrae</name>
    <dbReference type="NCBI Taxonomy" id="431060"/>
    <lineage>
        <taxon>Bacteria</taxon>
        <taxon>Pseudomonadati</taxon>
        <taxon>Pseudomonadota</taxon>
        <taxon>Betaproteobacteria</taxon>
        <taxon>Burkholderiales</taxon>
        <taxon>Sphaerotilaceae</taxon>
        <taxon>Roseateles</taxon>
    </lineage>
</organism>
<evidence type="ECO:0000313" key="11">
    <source>
        <dbReference type="Proteomes" id="UP000574369"/>
    </source>
</evidence>
<feature type="transmembrane region" description="Helical" evidence="9">
    <location>
        <begin position="324"/>
        <end position="343"/>
    </location>
</feature>
<evidence type="ECO:0000256" key="6">
    <source>
        <dbReference type="ARBA" id="ARBA00022692"/>
    </source>
</evidence>
<evidence type="ECO:0000256" key="2">
    <source>
        <dbReference type="ARBA" id="ARBA00004953"/>
    </source>
</evidence>
<protein>
    <recommendedName>
        <fullName evidence="9">Cobalamin biosynthesis protein CobD</fullName>
    </recommendedName>
</protein>
<keyword evidence="4 9" id="KW-1003">Cell membrane</keyword>
<dbReference type="PANTHER" id="PTHR34308:SF1">
    <property type="entry name" value="COBALAMIN BIOSYNTHESIS PROTEIN CBIB"/>
    <property type="match status" value="1"/>
</dbReference>
<keyword evidence="8 9" id="KW-0472">Membrane</keyword>
<dbReference type="Pfam" id="PF03186">
    <property type="entry name" value="CobD_Cbib"/>
    <property type="match status" value="1"/>
</dbReference>
<comment type="function">
    <text evidence="9">Converts cobyric acid to cobinamide by the addition of aminopropanol on the F carboxylic group.</text>
</comment>
<dbReference type="InterPro" id="IPR004485">
    <property type="entry name" value="Cobalamin_biosynth_CobD/CbiB"/>
</dbReference>
<reference evidence="10 11" key="1">
    <citation type="submission" date="2020-08" db="EMBL/GenBank/DDBJ databases">
        <title>Genomic Encyclopedia of Type Strains, Phase III (KMG-III): the genomes of soil and plant-associated and newly described type strains.</title>
        <authorList>
            <person name="Whitman W."/>
        </authorList>
    </citation>
    <scope>NUCLEOTIDE SEQUENCE [LARGE SCALE GENOMIC DNA]</scope>
    <source>
        <strain evidence="10 11">CECT 7247</strain>
    </source>
</reference>
<comment type="subcellular location">
    <subcellularLocation>
        <location evidence="1 9">Cell membrane</location>
        <topology evidence="1 9">Multi-pass membrane protein</topology>
    </subcellularLocation>
</comment>
<dbReference type="Proteomes" id="UP000574369">
    <property type="component" value="Unassembled WGS sequence"/>
</dbReference>
<keyword evidence="10" id="KW-0436">Ligase</keyword>
<evidence type="ECO:0000256" key="8">
    <source>
        <dbReference type="ARBA" id="ARBA00023136"/>
    </source>
</evidence>
<evidence type="ECO:0000256" key="3">
    <source>
        <dbReference type="ARBA" id="ARBA00006263"/>
    </source>
</evidence>
<evidence type="ECO:0000256" key="9">
    <source>
        <dbReference type="HAMAP-Rule" id="MF_00024"/>
    </source>
</evidence>
<keyword evidence="5 9" id="KW-0169">Cobalamin biosynthesis</keyword>